<dbReference type="PANTHER" id="PTHR34768:SF2">
    <property type="entry name" value="COILED-COIL DOMAIN CONTAINING 89"/>
    <property type="match status" value="1"/>
</dbReference>
<dbReference type="PANTHER" id="PTHR34768">
    <property type="entry name" value="COILED-COIL DOMAIN-CONTAINING PROTEIN 89"/>
    <property type="match status" value="1"/>
</dbReference>
<protein>
    <recommendedName>
        <fullName evidence="6">Coiled-coil domain-containing protein 89</fullName>
    </recommendedName>
</protein>
<dbReference type="InterPro" id="IPR043450">
    <property type="entry name" value="CCDC89-like"/>
</dbReference>
<proteinExistence type="predicted"/>
<evidence type="ECO:0000313" key="5">
    <source>
        <dbReference type="Proteomes" id="UP001159427"/>
    </source>
</evidence>
<evidence type="ECO:0000256" key="1">
    <source>
        <dbReference type="ARBA" id="ARBA00023054"/>
    </source>
</evidence>
<dbReference type="Proteomes" id="UP001159427">
    <property type="component" value="Unassembled WGS sequence"/>
</dbReference>
<sequence>MTSSSGSGGKSPKKLREVVNSSKYECMDVPEEMKANLEKLRALSKDDLTENGLLRSRIDQQCELICILKQRADESLKRSMTLEGENTEIKKHRDEILTALHNETRKYSVLEKRFVVLNQNHEELIKIKDDYKIENGKLRIENDRLKKENEDLFGSLVAERDLQIKQLREEVKTFQEKYQVATTKERVALEHLSSLEKKYHEQANKLQKEIANLQKNAEEQHKQAEEKYRMSTSEKEENKAKELALKKERDEFATLALERGKALEEKQREIKELCRKLEEAEKSLKETEDKFVSELQNMSVNAQVLRLKKRLEDAERKQKESEKEYDAYKRHMSTLLGKEKELNNKLRILIG</sequence>
<evidence type="ECO:0000313" key="4">
    <source>
        <dbReference type="EMBL" id="CAH3160848.1"/>
    </source>
</evidence>
<evidence type="ECO:0000256" key="2">
    <source>
        <dbReference type="SAM" id="Coils"/>
    </source>
</evidence>
<comment type="caution">
    <text evidence="4">The sequence shown here is derived from an EMBL/GenBank/DDBJ whole genome shotgun (WGS) entry which is preliminary data.</text>
</comment>
<feature type="region of interest" description="Disordered" evidence="3">
    <location>
        <begin position="217"/>
        <end position="237"/>
    </location>
</feature>
<organism evidence="4 5">
    <name type="scientific">Porites evermanni</name>
    <dbReference type="NCBI Taxonomy" id="104178"/>
    <lineage>
        <taxon>Eukaryota</taxon>
        <taxon>Metazoa</taxon>
        <taxon>Cnidaria</taxon>
        <taxon>Anthozoa</taxon>
        <taxon>Hexacorallia</taxon>
        <taxon>Scleractinia</taxon>
        <taxon>Fungiina</taxon>
        <taxon>Poritidae</taxon>
        <taxon>Porites</taxon>
    </lineage>
</organism>
<dbReference type="EMBL" id="CALNXI010001225">
    <property type="protein sequence ID" value="CAH3160848.1"/>
    <property type="molecule type" value="Genomic_DNA"/>
</dbReference>
<keyword evidence="5" id="KW-1185">Reference proteome</keyword>
<gene>
    <name evidence="4" type="ORF">PEVE_00003742</name>
</gene>
<reference evidence="4 5" key="1">
    <citation type="submission" date="2022-05" db="EMBL/GenBank/DDBJ databases">
        <authorList>
            <consortium name="Genoscope - CEA"/>
            <person name="William W."/>
        </authorList>
    </citation>
    <scope>NUCLEOTIDE SEQUENCE [LARGE SCALE GENOMIC DNA]</scope>
</reference>
<name>A0ABN8QAU9_9CNID</name>
<evidence type="ECO:0000256" key="3">
    <source>
        <dbReference type="SAM" id="MobiDB-lite"/>
    </source>
</evidence>
<feature type="coiled-coil region" evidence="2">
    <location>
        <begin position="260"/>
        <end position="331"/>
    </location>
</feature>
<accession>A0ABN8QAU9</accession>
<evidence type="ECO:0008006" key="6">
    <source>
        <dbReference type="Google" id="ProtNLM"/>
    </source>
</evidence>
<keyword evidence="1 2" id="KW-0175">Coiled coil</keyword>